<reference evidence="7 8" key="1">
    <citation type="submission" date="2018-10" db="EMBL/GenBank/DDBJ databases">
        <authorList>
            <person name="Jung H.S."/>
            <person name="Jeon C.O."/>
        </authorList>
    </citation>
    <scope>NUCLEOTIDE SEQUENCE [LARGE SCALE GENOMIC DNA]</scope>
    <source>
        <strain evidence="7 8">MA-7-27</strain>
    </source>
</reference>
<dbReference type="EMBL" id="RCNT01000005">
    <property type="protein sequence ID" value="RMA41903.1"/>
    <property type="molecule type" value="Genomic_DNA"/>
</dbReference>
<evidence type="ECO:0000256" key="4">
    <source>
        <dbReference type="ARBA" id="ARBA00023136"/>
    </source>
</evidence>
<organism evidence="7 8">
    <name type="scientific">Rhodophyticola porphyridii</name>
    <dbReference type="NCBI Taxonomy" id="1852017"/>
    <lineage>
        <taxon>Bacteria</taxon>
        <taxon>Pseudomonadati</taxon>
        <taxon>Pseudomonadota</taxon>
        <taxon>Alphaproteobacteria</taxon>
        <taxon>Rhodobacterales</taxon>
        <taxon>Roseobacteraceae</taxon>
        <taxon>Rhodophyticola</taxon>
    </lineage>
</organism>
<keyword evidence="2 5" id="KW-0812">Transmembrane</keyword>
<proteinExistence type="predicted"/>
<evidence type="ECO:0000256" key="2">
    <source>
        <dbReference type="ARBA" id="ARBA00022692"/>
    </source>
</evidence>
<feature type="transmembrane region" description="Helical" evidence="5">
    <location>
        <begin position="168"/>
        <end position="191"/>
    </location>
</feature>
<name>A0A3L9Y6D1_9RHOB</name>
<dbReference type="Proteomes" id="UP000281343">
    <property type="component" value="Unassembled WGS sequence"/>
</dbReference>
<feature type="transmembrane region" description="Helical" evidence="5">
    <location>
        <begin position="68"/>
        <end position="88"/>
    </location>
</feature>
<dbReference type="GO" id="GO:0016020">
    <property type="term" value="C:membrane"/>
    <property type="evidence" value="ECO:0007669"/>
    <property type="project" value="UniProtKB-SubCell"/>
</dbReference>
<sequence>MTDIATLGSLLRLARDTVANPREGATTVLTFAPPRQALWLMLALVVVVTMLLGFVFNMVAPPAPGDPAVQISPVTLGLVQGVLLIVMVHAIHRIGAAFGGTGRFEESLLLVIWLQFIFICIQVLQVLAMLILPVLGPLIVLLSIALFFWLLVNFIAALHGFRSLGQVFVMVILTLIGIALLASIILAILGVQMPQGGV</sequence>
<feature type="transmembrane region" description="Helical" evidence="5">
    <location>
        <begin position="37"/>
        <end position="56"/>
    </location>
</feature>
<dbReference type="RefSeq" id="WP_121898009.1">
    <property type="nucleotide sequence ID" value="NZ_RCNT01000005.1"/>
</dbReference>
<dbReference type="OrthoDB" id="7688451at2"/>
<feature type="transmembrane region" description="Helical" evidence="5">
    <location>
        <begin position="108"/>
        <end position="132"/>
    </location>
</feature>
<gene>
    <name evidence="7" type="ORF">D9R08_10460</name>
</gene>
<dbReference type="Pfam" id="PF04893">
    <property type="entry name" value="Yip1"/>
    <property type="match status" value="1"/>
</dbReference>
<feature type="transmembrane region" description="Helical" evidence="5">
    <location>
        <begin position="138"/>
        <end position="161"/>
    </location>
</feature>
<evidence type="ECO:0000313" key="7">
    <source>
        <dbReference type="EMBL" id="RMA41903.1"/>
    </source>
</evidence>
<comment type="caution">
    <text evidence="7">The sequence shown here is derived from an EMBL/GenBank/DDBJ whole genome shotgun (WGS) entry which is preliminary data.</text>
</comment>
<feature type="domain" description="Yip1" evidence="6">
    <location>
        <begin position="17"/>
        <end position="183"/>
    </location>
</feature>
<comment type="subcellular location">
    <subcellularLocation>
        <location evidence="1">Membrane</location>
        <topology evidence="1">Multi-pass membrane protein</topology>
    </subcellularLocation>
</comment>
<keyword evidence="3 5" id="KW-1133">Transmembrane helix</keyword>
<protein>
    <submittedName>
        <fullName evidence="7">YIP1 family protein</fullName>
    </submittedName>
</protein>
<keyword evidence="4 5" id="KW-0472">Membrane</keyword>
<evidence type="ECO:0000313" key="8">
    <source>
        <dbReference type="Proteomes" id="UP000281343"/>
    </source>
</evidence>
<evidence type="ECO:0000256" key="5">
    <source>
        <dbReference type="SAM" id="Phobius"/>
    </source>
</evidence>
<dbReference type="AlphaFoldDB" id="A0A3L9Y6D1"/>
<evidence type="ECO:0000256" key="1">
    <source>
        <dbReference type="ARBA" id="ARBA00004141"/>
    </source>
</evidence>
<evidence type="ECO:0000259" key="6">
    <source>
        <dbReference type="Pfam" id="PF04893"/>
    </source>
</evidence>
<keyword evidence="8" id="KW-1185">Reference proteome</keyword>
<accession>A0A3L9Y6D1</accession>
<dbReference type="InterPro" id="IPR006977">
    <property type="entry name" value="Yip1_dom"/>
</dbReference>
<evidence type="ECO:0000256" key="3">
    <source>
        <dbReference type="ARBA" id="ARBA00022989"/>
    </source>
</evidence>